<dbReference type="VEuPathDB" id="FungiDB:SPPG_03362"/>
<evidence type="ECO:0008006" key="5">
    <source>
        <dbReference type="Google" id="ProtNLM"/>
    </source>
</evidence>
<dbReference type="PANTHER" id="PTHR22870:SF408">
    <property type="entry name" value="OS09G0560450 PROTEIN"/>
    <property type="match status" value="1"/>
</dbReference>
<dbReference type="Gene3D" id="2.130.10.30">
    <property type="entry name" value="Regulator of chromosome condensation 1/beta-lactamase-inhibitor protein II"/>
    <property type="match status" value="2"/>
</dbReference>
<evidence type="ECO:0000256" key="1">
    <source>
        <dbReference type="ARBA" id="ARBA00022737"/>
    </source>
</evidence>
<dbReference type="PANTHER" id="PTHR22870">
    <property type="entry name" value="REGULATOR OF CHROMOSOME CONDENSATION"/>
    <property type="match status" value="1"/>
</dbReference>
<dbReference type="RefSeq" id="XP_016609601.1">
    <property type="nucleotide sequence ID" value="XM_016751633.1"/>
</dbReference>
<name>A0A0L0HKF5_SPIPD</name>
<protein>
    <recommendedName>
        <fullName evidence="5">Regulator of chromosome condensation 1/beta-lactamase-inhibitor protein II</fullName>
    </recommendedName>
</protein>
<evidence type="ECO:0000313" key="4">
    <source>
        <dbReference type="Proteomes" id="UP000053201"/>
    </source>
</evidence>
<dbReference type="Pfam" id="PF00415">
    <property type="entry name" value="RCC1"/>
    <property type="match status" value="2"/>
</dbReference>
<dbReference type="PROSITE" id="PS50012">
    <property type="entry name" value="RCC1_3"/>
    <property type="match status" value="3"/>
</dbReference>
<dbReference type="InParanoid" id="A0A0L0HKF5"/>
<feature type="repeat" description="RCC1" evidence="2">
    <location>
        <begin position="158"/>
        <end position="208"/>
    </location>
</feature>
<dbReference type="STRING" id="645134.A0A0L0HKF5"/>
<evidence type="ECO:0000313" key="3">
    <source>
        <dbReference type="EMBL" id="KND01562.1"/>
    </source>
</evidence>
<dbReference type="EMBL" id="KQ257454">
    <property type="protein sequence ID" value="KND01562.1"/>
    <property type="molecule type" value="Genomic_DNA"/>
</dbReference>
<dbReference type="eggNOG" id="KOG0941">
    <property type="taxonomic scope" value="Eukaryota"/>
</dbReference>
<dbReference type="InterPro" id="IPR051210">
    <property type="entry name" value="Ub_ligase/GEF_domain"/>
</dbReference>
<dbReference type="InterPro" id="IPR009091">
    <property type="entry name" value="RCC1/BLIP-II"/>
</dbReference>
<gene>
    <name evidence="3" type="ORF">SPPG_03362</name>
</gene>
<feature type="repeat" description="RCC1" evidence="2">
    <location>
        <begin position="40"/>
        <end position="91"/>
    </location>
</feature>
<reference evidence="3 4" key="1">
    <citation type="submission" date="2009-08" db="EMBL/GenBank/DDBJ databases">
        <title>The Genome Sequence of Spizellomyces punctatus strain DAOM BR117.</title>
        <authorList>
            <consortium name="The Broad Institute Genome Sequencing Platform"/>
            <person name="Russ C."/>
            <person name="Cuomo C."/>
            <person name="Shea T."/>
            <person name="Young S.K."/>
            <person name="Zeng Q."/>
            <person name="Koehrsen M."/>
            <person name="Haas B."/>
            <person name="Borodovsky M."/>
            <person name="Guigo R."/>
            <person name="Alvarado L."/>
            <person name="Berlin A."/>
            <person name="Bochicchio J."/>
            <person name="Borenstein D."/>
            <person name="Chapman S."/>
            <person name="Chen Z."/>
            <person name="Engels R."/>
            <person name="Freedman E."/>
            <person name="Gellesch M."/>
            <person name="Goldberg J."/>
            <person name="Griggs A."/>
            <person name="Gujja S."/>
            <person name="Heiman D."/>
            <person name="Hepburn T."/>
            <person name="Howarth C."/>
            <person name="Jen D."/>
            <person name="Larson L."/>
            <person name="Lewis B."/>
            <person name="Mehta T."/>
            <person name="Park D."/>
            <person name="Pearson M."/>
            <person name="Roberts A."/>
            <person name="Saif S."/>
            <person name="Shenoy N."/>
            <person name="Sisk P."/>
            <person name="Stolte C."/>
            <person name="Sykes S."/>
            <person name="Thomson T."/>
            <person name="Walk T."/>
            <person name="White J."/>
            <person name="Yandava C."/>
            <person name="Burger G."/>
            <person name="Gray M.W."/>
            <person name="Holland P.W.H."/>
            <person name="King N."/>
            <person name="Lang F.B.F."/>
            <person name="Roger A.J."/>
            <person name="Ruiz-Trillo I."/>
            <person name="Lander E."/>
            <person name="Nusbaum C."/>
        </authorList>
    </citation>
    <scope>NUCLEOTIDE SEQUENCE [LARGE SCALE GENOMIC DNA]</scope>
    <source>
        <strain evidence="3 4">DAOM BR117</strain>
    </source>
</reference>
<dbReference type="AlphaFoldDB" id="A0A0L0HKF5"/>
<keyword evidence="1" id="KW-0677">Repeat</keyword>
<dbReference type="SUPFAM" id="SSF50985">
    <property type="entry name" value="RCC1/BLIP-II"/>
    <property type="match status" value="2"/>
</dbReference>
<proteinExistence type="predicted"/>
<dbReference type="OrthoDB" id="5370059at2759"/>
<dbReference type="Proteomes" id="UP000053201">
    <property type="component" value="Unassembled WGS sequence"/>
</dbReference>
<feature type="repeat" description="RCC1" evidence="2">
    <location>
        <begin position="95"/>
        <end position="157"/>
    </location>
</feature>
<dbReference type="PROSITE" id="PS00626">
    <property type="entry name" value="RCC1_2"/>
    <property type="match status" value="1"/>
</dbReference>
<dbReference type="GeneID" id="27686885"/>
<dbReference type="InterPro" id="IPR000408">
    <property type="entry name" value="Reg_chr_condens"/>
</dbReference>
<accession>A0A0L0HKF5</accession>
<sequence>MTMLLRSRFCANLRLPLTLPSSTRLLTTPTSHNREHGHAGRVWSWGIGVDGKLGHGDQSLVTCPKIVDELDGCRVQAVSCGATHSVALLKGVSNGQVFAWGSNFYGQAGYIPEHSGFFDEDDDDQVSLPTRVKGELTNEDVVDVACGDYHTVALAKSGKVYTWGGGLLGNASELNDSNPQPLTFFHDIGRRVLSISAHGPTTAVLAVPSGNLTAPLEVYAWGYIAAPNGTLLKATSPVLLAGALKSRVESVVAGRGCLGVISVDGQKRTCTVFGVGGGRAPRDLFVEQKSENVVDILEGQQSGVVHWGTGMKKIAFGDDFGLLLQENGTLNTLRLSSTATVSDPEPLQLTNIIDMSIGPQAVVCLDSAGQIFAWGDEFLFSQSKQDEPKSWWEIWRDRGQEQHKEQVQKKSLIDKIVTEEPRRVGVCQGARGVAVGWDHFLCRGLDQAGDI</sequence>
<organism evidence="3 4">
    <name type="scientific">Spizellomyces punctatus (strain DAOM BR117)</name>
    <dbReference type="NCBI Taxonomy" id="645134"/>
    <lineage>
        <taxon>Eukaryota</taxon>
        <taxon>Fungi</taxon>
        <taxon>Fungi incertae sedis</taxon>
        <taxon>Chytridiomycota</taxon>
        <taxon>Chytridiomycota incertae sedis</taxon>
        <taxon>Chytridiomycetes</taxon>
        <taxon>Spizellomycetales</taxon>
        <taxon>Spizellomycetaceae</taxon>
        <taxon>Spizellomyces</taxon>
    </lineage>
</organism>
<keyword evidence="4" id="KW-1185">Reference proteome</keyword>
<evidence type="ECO:0000256" key="2">
    <source>
        <dbReference type="PROSITE-ProRule" id="PRU00235"/>
    </source>
</evidence>